<comment type="similarity">
    <text evidence="5">Belongs to the SAT4 family.</text>
</comment>
<evidence type="ECO:0000256" key="6">
    <source>
        <dbReference type="SAM" id="MobiDB-lite"/>
    </source>
</evidence>
<proteinExistence type="inferred from homology"/>
<keyword evidence="10" id="KW-1185">Reference proteome</keyword>
<evidence type="ECO:0000256" key="3">
    <source>
        <dbReference type="ARBA" id="ARBA00022989"/>
    </source>
</evidence>
<evidence type="ECO:0000256" key="5">
    <source>
        <dbReference type="ARBA" id="ARBA00038359"/>
    </source>
</evidence>
<evidence type="ECO:0000313" key="10">
    <source>
        <dbReference type="Proteomes" id="UP001239445"/>
    </source>
</evidence>
<dbReference type="InterPro" id="IPR049326">
    <property type="entry name" value="Rhodopsin_dom_fungi"/>
</dbReference>
<feature type="transmembrane region" description="Helical" evidence="7">
    <location>
        <begin position="95"/>
        <end position="119"/>
    </location>
</feature>
<evidence type="ECO:0000256" key="2">
    <source>
        <dbReference type="ARBA" id="ARBA00022692"/>
    </source>
</evidence>
<feature type="transmembrane region" description="Helical" evidence="7">
    <location>
        <begin position="131"/>
        <end position="152"/>
    </location>
</feature>
<gene>
    <name evidence="9" type="ORF">QBC47DRAFT_175887</name>
</gene>
<dbReference type="GO" id="GO:0016020">
    <property type="term" value="C:membrane"/>
    <property type="evidence" value="ECO:0007669"/>
    <property type="project" value="UniProtKB-SubCell"/>
</dbReference>
<organism evidence="9 10">
    <name type="scientific">Echria macrotheca</name>
    <dbReference type="NCBI Taxonomy" id="438768"/>
    <lineage>
        <taxon>Eukaryota</taxon>
        <taxon>Fungi</taxon>
        <taxon>Dikarya</taxon>
        <taxon>Ascomycota</taxon>
        <taxon>Pezizomycotina</taxon>
        <taxon>Sordariomycetes</taxon>
        <taxon>Sordariomycetidae</taxon>
        <taxon>Sordariales</taxon>
        <taxon>Schizotheciaceae</taxon>
        <taxon>Echria</taxon>
    </lineage>
</organism>
<evidence type="ECO:0000256" key="4">
    <source>
        <dbReference type="ARBA" id="ARBA00023136"/>
    </source>
</evidence>
<sequence length="415" mass="45471">MAETPPDLVIPISDRSAHLARVHLGVTIPLLVVTLVPLVARVYVRVWPVWRFGWDDALILAGFAAAVTDWALLEHEMFLQAQSVSLDRAVSAVKLSYIGIFLWNVAMTCIKTSIALTLLRIPLAHRAWRPSLFAILAVQTTYFVGDTIYIFAKCRPLSAAWDLSAYLANELPSGTCTDLVTDVLVSSIGSALNVLTDMLLSLAPMWIIWKLHRPRRERIFVCCLTGMGLFASGASIAKAVMVGRWGTHKDADSWALSMSIATWTIVEQFVAVFAACSPSLKGPIEALLARFGIALTGPASHHFSFLSMFQSRGDREAAAARRREEALEAAEAAVMERGRSGPVVFRDGEDLVEKTKPRSSRSRRHRNRHGGSSRTTKGSRPEGRPPDAVASAGESEDTTRASRREIAPPDTIVEE</sequence>
<keyword evidence="2 7" id="KW-0812">Transmembrane</keyword>
<evidence type="ECO:0000256" key="1">
    <source>
        <dbReference type="ARBA" id="ARBA00004141"/>
    </source>
</evidence>
<reference evidence="9" key="1">
    <citation type="submission" date="2023-06" db="EMBL/GenBank/DDBJ databases">
        <title>Genome-scale phylogeny and comparative genomics of the fungal order Sordariales.</title>
        <authorList>
            <consortium name="Lawrence Berkeley National Laboratory"/>
            <person name="Hensen N."/>
            <person name="Bonometti L."/>
            <person name="Westerberg I."/>
            <person name="Brannstrom I.O."/>
            <person name="Guillou S."/>
            <person name="Cros-Aarteil S."/>
            <person name="Calhoun S."/>
            <person name="Haridas S."/>
            <person name="Kuo A."/>
            <person name="Mondo S."/>
            <person name="Pangilinan J."/>
            <person name="Riley R."/>
            <person name="Labutti K."/>
            <person name="Andreopoulos B."/>
            <person name="Lipzen A."/>
            <person name="Chen C."/>
            <person name="Yanf M."/>
            <person name="Daum C."/>
            <person name="Ng V."/>
            <person name="Clum A."/>
            <person name="Steindorff A."/>
            <person name="Ohm R."/>
            <person name="Martin F."/>
            <person name="Silar P."/>
            <person name="Natvig D."/>
            <person name="Lalanne C."/>
            <person name="Gautier V."/>
            <person name="Ament-Velasquez S.L."/>
            <person name="Kruys A."/>
            <person name="Hutchinson M.I."/>
            <person name="Powell A.J."/>
            <person name="Barry K."/>
            <person name="Miller A.N."/>
            <person name="Grigoriev I.V."/>
            <person name="Debuchy R."/>
            <person name="Gladieux P."/>
            <person name="Thoren M.H."/>
            <person name="Johannesson H."/>
        </authorList>
    </citation>
    <scope>NUCLEOTIDE SEQUENCE</scope>
    <source>
        <strain evidence="9">PSN4</strain>
    </source>
</reference>
<keyword evidence="4 7" id="KW-0472">Membrane</keyword>
<evidence type="ECO:0000313" key="9">
    <source>
        <dbReference type="EMBL" id="KAK1757163.1"/>
    </source>
</evidence>
<feature type="transmembrane region" description="Helical" evidence="7">
    <location>
        <begin position="20"/>
        <end position="40"/>
    </location>
</feature>
<dbReference type="Pfam" id="PF20684">
    <property type="entry name" value="Fung_rhodopsin"/>
    <property type="match status" value="1"/>
</dbReference>
<feature type="compositionally biased region" description="Basic and acidic residues" evidence="6">
    <location>
        <begin position="397"/>
        <end position="407"/>
    </location>
</feature>
<feature type="transmembrane region" description="Helical" evidence="7">
    <location>
        <begin position="52"/>
        <end position="73"/>
    </location>
</feature>
<feature type="domain" description="Rhodopsin" evidence="8">
    <location>
        <begin position="40"/>
        <end position="284"/>
    </location>
</feature>
<dbReference type="Proteomes" id="UP001239445">
    <property type="component" value="Unassembled WGS sequence"/>
</dbReference>
<dbReference type="EMBL" id="MU839831">
    <property type="protein sequence ID" value="KAK1757163.1"/>
    <property type="molecule type" value="Genomic_DNA"/>
</dbReference>
<keyword evidence="3 7" id="KW-1133">Transmembrane helix</keyword>
<dbReference type="PANTHER" id="PTHR33048">
    <property type="entry name" value="PTH11-LIKE INTEGRAL MEMBRANE PROTEIN (AFU_ORTHOLOGUE AFUA_5G11245)"/>
    <property type="match status" value="1"/>
</dbReference>
<protein>
    <recommendedName>
        <fullName evidence="8">Rhodopsin domain-containing protein</fullName>
    </recommendedName>
</protein>
<evidence type="ECO:0000259" key="8">
    <source>
        <dbReference type="Pfam" id="PF20684"/>
    </source>
</evidence>
<feature type="region of interest" description="Disordered" evidence="6">
    <location>
        <begin position="345"/>
        <end position="415"/>
    </location>
</feature>
<feature type="transmembrane region" description="Helical" evidence="7">
    <location>
        <begin position="219"/>
        <end position="242"/>
    </location>
</feature>
<comment type="subcellular location">
    <subcellularLocation>
        <location evidence="1">Membrane</location>
        <topology evidence="1">Multi-pass membrane protein</topology>
    </subcellularLocation>
</comment>
<feature type="transmembrane region" description="Helical" evidence="7">
    <location>
        <begin position="254"/>
        <end position="276"/>
    </location>
</feature>
<feature type="compositionally biased region" description="Basic and acidic residues" evidence="6">
    <location>
        <begin position="346"/>
        <end position="356"/>
    </location>
</feature>
<dbReference type="PANTHER" id="PTHR33048:SF47">
    <property type="entry name" value="INTEGRAL MEMBRANE PROTEIN-RELATED"/>
    <property type="match status" value="1"/>
</dbReference>
<feature type="compositionally biased region" description="Basic residues" evidence="6">
    <location>
        <begin position="357"/>
        <end position="371"/>
    </location>
</feature>
<comment type="caution">
    <text evidence="9">The sequence shown here is derived from an EMBL/GenBank/DDBJ whole genome shotgun (WGS) entry which is preliminary data.</text>
</comment>
<evidence type="ECO:0000256" key="7">
    <source>
        <dbReference type="SAM" id="Phobius"/>
    </source>
</evidence>
<accession>A0AAJ0BF61</accession>
<dbReference type="AlphaFoldDB" id="A0AAJ0BF61"/>
<name>A0AAJ0BF61_9PEZI</name>
<feature type="transmembrane region" description="Helical" evidence="7">
    <location>
        <begin position="188"/>
        <end position="207"/>
    </location>
</feature>
<dbReference type="InterPro" id="IPR052337">
    <property type="entry name" value="SAT4-like"/>
</dbReference>